<dbReference type="EMBL" id="CADCUM010000018">
    <property type="protein sequence ID" value="CAA9368899.1"/>
    <property type="molecule type" value="Genomic_DNA"/>
</dbReference>
<reference evidence="1" key="1">
    <citation type="submission" date="2020-02" db="EMBL/GenBank/DDBJ databases">
        <authorList>
            <person name="Meier V. D."/>
        </authorList>
    </citation>
    <scope>NUCLEOTIDE SEQUENCE</scope>
    <source>
        <strain evidence="1">AVDCRST_MAG32</strain>
    </source>
</reference>
<evidence type="ECO:0000313" key="1">
    <source>
        <dbReference type="EMBL" id="CAA9368899.1"/>
    </source>
</evidence>
<protein>
    <submittedName>
        <fullName evidence="1">Uncharacterized protein</fullName>
    </submittedName>
</protein>
<accession>A0A6J4MU08</accession>
<name>A0A6J4MU08_9ACTN</name>
<dbReference type="AlphaFoldDB" id="A0A6J4MU08"/>
<organism evidence="1">
    <name type="scientific">uncultured Nocardioides sp</name>
    <dbReference type="NCBI Taxonomy" id="198441"/>
    <lineage>
        <taxon>Bacteria</taxon>
        <taxon>Bacillati</taxon>
        <taxon>Actinomycetota</taxon>
        <taxon>Actinomycetes</taxon>
        <taxon>Propionibacteriales</taxon>
        <taxon>Nocardioidaceae</taxon>
        <taxon>Nocardioides</taxon>
        <taxon>environmental samples</taxon>
    </lineage>
</organism>
<feature type="non-terminal residue" evidence="1">
    <location>
        <position position="1"/>
    </location>
</feature>
<proteinExistence type="predicted"/>
<sequence length="40" mass="4244">VVALRRWGACRGSRPSSCERGACGRSCPWCPPVLAARTGL</sequence>
<feature type="non-terminal residue" evidence="1">
    <location>
        <position position="40"/>
    </location>
</feature>
<gene>
    <name evidence="1" type="ORF">AVDCRST_MAG32-382</name>
</gene>